<comment type="caution">
    <text evidence="1">The sequence shown here is derived from an EMBL/GenBank/DDBJ whole genome shotgun (WGS) entry which is preliminary data.</text>
</comment>
<keyword evidence="2" id="KW-1185">Reference proteome</keyword>
<sequence length="87" mass="10097">MSDISIIQDIDNRNSAEYKDSIKEGIRMSVISMAMNIGTFKVNLTVNKSDELVKKKSKNHQTKKRIKEAIREKNQKLDEYSMCNFLI</sequence>
<protein>
    <submittedName>
        <fullName evidence="1">Uncharacterized protein</fullName>
    </submittedName>
</protein>
<gene>
    <name evidence="1" type="ORF">AN2V17_02510</name>
</gene>
<organism evidence="1 2">
    <name type="scientific">Vallitalea maricola</name>
    <dbReference type="NCBI Taxonomy" id="3074433"/>
    <lineage>
        <taxon>Bacteria</taxon>
        <taxon>Bacillati</taxon>
        <taxon>Bacillota</taxon>
        <taxon>Clostridia</taxon>
        <taxon>Lachnospirales</taxon>
        <taxon>Vallitaleaceae</taxon>
        <taxon>Vallitalea</taxon>
    </lineage>
</organism>
<dbReference type="EMBL" id="BTPU01000004">
    <property type="protein sequence ID" value="GMQ61023.1"/>
    <property type="molecule type" value="Genomic_DNA"/>
</dbReference>
<evidence type="ECO:0000313" key="1">
    <source>
        <dbReference type="EMBL" id="GMQ61023.1"/>
    </source>
</evidence>
<name>A0ACB5UEN4_9FIRM</name>
<accession>A0ACB5UEN4</accession>
<dbReference type="Proteomes" id="UP001374599">
    <property type="component" value="Unassembled WGS sequence"/>
</dbReference>
<reference evidence="1" key="1">
    <citation type="submission" date="2023-09" db="EMBL/GenBank/DDBJ databases">
        <title>Vallitalea sediminicola and Vallitalea maricola sp. nov., anaerobic bacteria isolated from marine sediment.</title>
        <authorList>
            <person name="Hirano S."/>
            <person name="Maeda A."/>
            <person name="Terahara T."/>
            <person name="Mori K."/>
            <person name="Hamada M."/>
            <person name="Matsumoto R."/>
            <person name="Kobayashi T."/>
        </authorList>
    </citation>
    <scope>NUCLEOTIDE SEQUENCE</scope>
    <source>
        <strain evidence="1">AN17-2</strain>
    </source>
</reference>
<evidence type="ECO:0000313" key="2">
    <source>
        <dbReference type="Proteomes" id="UP001374599"/>
    </source>
</evidence>
<proteinExistence type="predicted"/>